<gene>
    <name evidence="2" type="ORF">GCM10009102_30620</name>
</gene>
<proteinExistence type="predicted"/>
<name>A0ABP3T7H2_9SPHN</name>
<keyword evidence="3" id="KW-1185">Reference proteome</keyword>
<evidence type="ECO:0000313" key="3">
    <source>
        <dbReference type="Proteomes" id="UP001500238"/>
    </source>
</evidence>
<feature type="region of interest" description="Disordered" evidence="1">
    <location>
        <begin position="24"/>
        <end position="46"/>
    </location>
</feature>
<dbReference type="EMBL" id="BAAAES010000011">
    <property type="protein sequence ID" value="GAA0676075.1"/>
    <property type="molecule type" value="Genomic_DNA"/>
</dbReference>
<sequence>MRKQAPRDQAWLTDLAAIVAEIDASAPSTPRLPHKRSRKRKPLWEE</sequence>
<accession>A0ABP3T7H2</accession>
<feature type="compositionally biased region" description="Basic residues" evidence="1">
    <location>
        <begin position="32"/>
        <end position="46"/>
    </location>
</feature>
<organism evidence="2 3">
    <name type="scientific">Sphingomonas insulae</name>
    <dbReference type="NCBI Taxonomy" id="424800"/>
    <lineage>
        <taxon>Bacteria</taxon>
        <taxon>Pseudomonadati</taxon>
        <taxon>Pseudomonadota</taxon>
        <taxon>Alphaproteobacteria</taxon>
        <taxon>Sphingomonadales</taxon>
        <taxon>Sphingomonadaceae</taxon>
        <taxon>Sphingomonas</taxon>
    </lineage>
</organism>
<evidence type="ECO:0000256" key="1">
    <source>
        <dbReference type="SAM" id="MobiDB-lite"/>
    </source>
</evidence>
<protein>
    <submittedName>
        <fullName evidence="2">Uncharacterized protein</fullName>
    </submittedName>
</protein>
<dbReference type="Proteomes" id="UP001500238">
    <property type="component" value="Unassembled WGS sequence"/>
</dbReference>
<reference evidence="3" key="1">
    <citation type="journal article" date="2019" name="Int. J. Syst. Evol. Microbiol.">
        <title>The Global Catalogue of Microorganisms (GCM) 10K type strain sequencing project: providing services to taxonomists for standard genome sequencing and annotation.</title>
        <authorList>
            <consortium name="The Broad Institute Genomics Platform"/>
            <consortium name="The Broad Institute Genome Sequencing Center for Infectious Disease"/>
            <person name="Wu L."/>
            <person name="Ma J."/>
        </authorList>
    </citation>
    <scope>NUCLEOTIDE SEQUENCE [LARGE SCALE GENOMIC DNA]</scope>
    <source>
        <strain evidence="3">JCM 14603</strain>
    </source>
</reference>
<comment type="caution">
    <text evidence="2">The sequence shown here is derived from an EMBL/GenBank/DDBJ whole genome shotgun (WGS) entry which is preliminary data.</text>
</comment>
<evidence type="ECO:0000313" key="2">
    <source>
        <dbReference type="EMBL" id="GAA0676075.1"/>
    </source>
</evidence>